<reference evidence="2 3" key="1">
    <citation type="submission" date="2024-01" db="EMBL/GenBank/DDBJ databases">
        <title>The genome of the rayed Mediterranean limpet Patella caerulea (Linnaeus, 1758).</title>
        <authorList>
            <person name="Anh-Thu Weber A."/>
            <person name="Halstead-Nussloch G."/>
        </authorList>
    </citation>
    <scope>NUCLEOTIDE SEQUENCE [LARGE SCALE GENOMIC DNA]</scope>
    <source>
        <strain evidence="2">AATW-2023a</strain>
        <tissue evidence="2">Whole specimen</tissue>
    </source>
</reference>
<evidence type="ECO:0000313" key="2">
    <source>
        <dbReference type="EMBL" id="KAK6191008.1"/>
    </source>
</evidence>
<dbReference type="PROSITE" id="PS50994">
    <property type="entry name" value="INTEGRASE"/>
    <property type="match status" value="1"/>
</dbReference>
<accession>A0AAN8K9C3</accession>
<dbReference type="EMBL" id="JAZGQO010000002">
    <property type="protein sequence ID" value="KAK6191008.1"/>
    <property type="molecule type" value="Genomic_DNA"/>
</dbReference>
<proteinExistence type="predicted"/>
<evidence type="ECO:0000259" key="1">
    <source>
        <dbReference type="PROSITE" id="PS50994"/>
    </source>
</evidence>
<evidence type="ECO:0000313" key="3">
    <source>
        <dbReference type="Proteomes" id="UP001347796"/>
    </source>
</evidence>
<dbReference type="Proteomes" id="UP001347796">
    <property type="component" value="Unassembled WGS sequence"/>
</dbReference>
<dbReference type="AlphaFoldDB" id="A0AAN8K9C3"/>
<protein>
    <recommendedName>
        <fullName evidence="1">Integrase catalytic domain-containing protein</fullName>
    </recommendedName>
</protein>
<feature type="domain" description="Integrase catalytic" evidence="1">
    <location>
        <begin position="32"/>
        <end position="145"/>
    </location>
</feature>
<comment type="caution">
    <text evidence="2">The sequence shown here is derived from an EMBL/GenBank/DDBJ whole genome shotgun (WGS) entry which is preliminary data.</text>
</comment>
<name>A0AAN8K9C3_PATCE</name>
<organism evidence="2 3">
    <name type="scientific">Patella caerulea</name>
    <name type="common">Rayed Mediterranean limpet</name>
    <dbReference type="NCBI Taxonomy" id="87958"/>
    <lineage>
        <taxon>Eukaryota</taxon>
        <taxon>Metazoa</taxon>
        <taxon>Spiralia</taxon>
        <taxon>Lophotrochozoa</taxon>
        <taxon>Mollusca</taxon>
        <taxon>Gastropoda</taxon>
        <taxon>Patellogastropoda</taxon>
        <taxon>Patelloidea</taxon>
        <taxon>Patellidae</taxon>
        <taxon>Patella</taxon>
    </lineage>
</organism>
<sequence>MSRHFFALDVDKVISSLSCHQCASVKQLPHAVKEQPSTDPPDAVCVSYACDVMKRKGLLIFLLRVTAFTVSCFIDSERAESLRKALLRLCIELRPLHGPPPVFRTDAAPGFKALVNGKLLHRYNVCIALGNGKNPNKHPVAEKHI</sequence>
<keyword evidence="3" id="KW-1185">Reference proteome</keyword>
<gene>
    <name evidence="2" type="ORF">SNE40_002758</name>
</gene>
<dbReference type="GO" id="GO:0015074">
    <property type="term" value="P:DNA integration"/>
    <property type="evidence" value="ECO:0007669"/>
    <property type="project" value="InterPro"/>
</dbReference>
<dbReference type="InterPro" id="IPR001584">
    <property type="entry name" value="Integrase_cat-core"/>
</dbReference>